<feature type="domain" description="FAD-binding FR-type" evidence="2">
    <location>
        <begin position="1"/>
        <end position="100"/>
    </location>
</feature>
<comment type="cofactor">
    <cofactor evidence="1">
        <name>FAD</name>
        <dbReference type="ChEBI" id="CHEBI:57692"/>
    </cofactor>
</comment>
<evidence type="ECO:0000313" key="4">
    <source>
        <dbReference type="Proteomes" id="UP000199375"/>
    </source>
</evidence>
<dbReference type="CDD" id="cd00322">
    <property type="entry name" value="FNR_like"/>
    <property type="match status" value="1"/>
</dbReference>
<dbReference type="Gene3D" id="3.40.50.80">
    <property type="entry name" value="Nucleotide-binding domain of ferredoxin-NADP reductase (FNR) module"/>
    <property type="match status" value="1"/>
</dbReference>
<evidence type="ECO:0000259" key="2">
    <source>
        <dbReference type="PROSITE" id="PS51384"/>
    </source>
</evidence>
<protein>
    <submittedName>
        <fullName evidence="3">Ferredoxin-NADP reductase</fullName>
    </submittedName>
</protein>
<dbReference type="AlphaFoldDB" id="A0A1C4XTD1"/>
<proteinExistence type="predicted"/>
<dbReference type="InterPro" id="IPR050415">
    <property type="entry name" value="MRET"/>
</dbReference>
<organism evidence="3 4">
    <name type="scientific">Micromonospora haikouensis</name>
    <dbReference type="NCBI Taxonomy" id="686309"/>
    <lineage>
        <taxon>Bacteria</taxon>
        <taxon>Bacillati</taxon>
        <taxon>Actinomycetota</taxon>
        <taxon>Actinomycetes</taxon>
        <taxon>Micromonosporales</taxon>
        <taxon>Micromonosporaceae</taxon>
        <taxon>Micromonospora</taxon>
    </lineage>
</organism>
<dbReference type="InterPro" id="IPR017927">
    <property type="entry name" value="FAD-bd_FR_type"/>
</dbReference>
<dbReference type="Gene3D" id="2.40.30.10">
    <property type="entry name" value="Translation factors"/>
    <property type="match status" value="1"/>
</dbReference>
<dbReference type="EMBL" id="FMCW01000029">
    <property type="protein sequence ID" value="SCF11745.1"/>
    <property type="molecule type" value="Genomic_DNA"/>
</dbReference>
<accession>A0A1C4XTD1</accession>
<dbReference type="SUPFAM" id="SSF52343">
    <property type="entry name" value="Ferredoxin reductase-like, C-terminal NADP-linked domain"/>
    <property type="match status" value="1"/>
</dbReference>
<dbReference type="PROSITE" id="PS51384">
    <property type="entry name" value="FAD_FR"/>
    <property type="match status" value="1"/>
</dbReference>
<dbReference type="SUPFAM" id="SSF63380">
    <property type="entry name" value="Riboflavin synthase domain-like"/>
    <property type="match status" value="1"/>
</dbReference>
<dbReference type="Proteomes" id="UP000199375">
    <property type="component" value="Unassembled WGS sequence"/>
</dbReference>
<dbReference type="InterPro" id="IPR017938">
    <property type="entry name" value="Riboflavin_synthase-like_b-brl"/>
</dbReference>
<reference evidence="3 4" key="1">
    <citation type="submission" date="2016-06" db="EMBL/GenBank/DDBJ databases">
        <authorList>
            <person name="Kjaerup R.B."/>
            <person name="Dalgaard T.S."/>
            <person name="Juul-Madsen H.R."/>
        </authorList>
    </citation>
    <scope>NUCLEOTIDE SEQUENCE [LARGE SCALE GENOMIC DNA]</scope>
    <source>
        <strain evidence="3 4">DSM 45626</strain>
    </source>
</reference>
<dbReference type="PANTHER" id="PTHR47354:SF5">
    <property type="entry name" value="PROTEIN RFBI"/>
    <property type="match status" value="1"/>
</dbReference>
<evidence type="ECO:0000313" key="3">
    <source>
        <dbReference type="EMBL" id="SCF11745.1"/>
    </source>
</evidence>
<dbReference type="InterPro" id="IPR039261">
    <property type="entry name" value="FNR_nucleotide-bd"/>
</dbReference>
<evidence type="ECO:0000256" key="1">
    <source>
        <dbReference type="ARBA" id="ARBA00001974"/>
    </source>
</evidence>
<name>A0A1C4XTD1_9ACTN</name>
<dbReference type="PANTHER" id="PTHR47354">
    <property type="entry name" value="NADH OXIDOREDUCTASE HCR"/>
    <property type="match status" value="1"/>
</dbReference>
<gene>
    <name evidence="3" type="ORF">GA0070558_12973</name>
</gene>
<sequence length="215" mass="23190">MGLLSSTPLEFADRWTEDDGVAVFAFTPTRPFRHIAGQHGLFAVKGGGAKPFSLASAPEDDQVVLATRLESGSRFKKALAALRPGDRVTMRGPIMKFTLDGAGDDVVFLAQGVGITPFRSLLRHISAAGLGVRSTLLHVGDGHAFKTETEQLASDARYHRDREGFAVDLKQVATNAPAATYYVSGVPQFIAEMSAALKDLGIGRKQIRKDNFRGY</sequence>
<dbReference type="GO" id="GO:0016491">
    <property type="term" value="F:oxidoreductase activity"/>
    <property type="evidence" value="ECO:0007669"/>
    <property type="project" value="InterPro"/>
</dbReference>
<dbReference type="RefSeq" id="WP_091284400.1">
    <property type="nucleotide sequence ID" value="NZ_FMCW01000029.1"/>
</dbReference>